<keyword evidence="2" id="KW-1185">Reference proteome</keyword>
<dbReference type="STRING" id="947013.SAMN04488109_6781"/>
<evidence type="ECO:0000313" key="2">
    <source>
        <dbReference type="Proteomes" id="UP000184212"/>
    </source>
</evidence>
<organism evidence="1 2">
    <name type="scientific">Chryseolinea serpens</name>
    <dbReference type="NCBI Taxonomy" id="947013"/>
    <lineage>
        <taxon>Bacteria</taxon>
        <taxon>Pseudomonadati</taxon>
        <taxon>Bacteroidota</taxon>
        <taxon>Cytophagia</taxon>
        <taxon>Cytophagales</taxon>
        <taxon>Fulvivirgaceae</taxon>
        <taxon>Chryseolinea</taxon>
    </lineage>
</organism>
<reference evidence="1 2" key="1">
    <citation type="submission" date="2016-11" db="EMBL/GenBank/DDBJ databases">
        <authorList>
            <person name="Jaros S."/>
            <person name="Januszkiewicz K."/>
            <person name="Wedrychowicz H."/>
        </authorList>
    </citation>
    <scope>NUCLEOTIDE SEQUENCE [LARGE SCALE GENOMIC DNA]</scope>
    <source>
        <strain evidence="1 2">DSM 24574</strain>
    </source>
</reference>
<dbReference type="OrthoDB" id="5735516at2"/>
<evidence type="ECO:0000313" key="1">
    <source>
        <dbReference type="EMBL" id="SHI01416.1"/>
    </source>
</evidence>
<sequence>MFSSLCFISTLQSLVFSLLLHPMHVSVTEIEMDEKDKRLEIMMRVFADDLESTLREHLKQPEYDIAKQSKAALDATMKEYLTPRFKIAVDNKAVQSKYLGYELEGDAFIFYIEVPGVKKLKTIQIQNNIITEVFEDQSNLVHVTVRGTVRSLRLTKSVPTDKLTFDVK</sequence>
<name>A0A1M5XNS2_9BACT</name>
<dbReference type="Pfam" id="PF20420">
    <property type="entry name" value="DUF6702"/>
    <property type="match status" value="1"/>
</dbReference>
<protein>
    <submittedName>
        <fullName evidence="1">Uncharacterized protein</fullName>
    </submittedName>
</protein>
<dbReference type="Proteomes" id="UP000184212">
    <property type="component" value="Unassembled WGS sequence"/>
</dbReference>
<gene>
    <name evidence="1" type="ORF">SAMN04488109_6781</name>
</gene>
<proteinExistence type="predicted"/>
<accession>A0A1M5XNS2</accession>
<dbReference type="InterPro" id="IPR046525">
    <property type="entry name" value="DUF6702"/>
</dbReference>
<dbReference type="RefSeq" id="WP_084138544.1">
    <property type="nucleotide sequence ID" value="NZ_FQWQ01000006.1"/>
</dbReference>
<dbReference type="AlphaFoldDB" id="A0A1M5XNS2"/>
<dbReference type="EMBL" id="FQWQ01000006">
    <property type="protein sequence ID" value="SHI01416.1"/>
    <property type="molecule type" value="Genomic_DNA"/>
</dbReference>